<name>A0A2I1GJN7_9GLOM</name>
<protein>
    <submittedName>
        <fullName evidence="1">Uncharacterized protein</fullName>
    </submittedName>
</protein>
<comment type="caution">
    <text evidence="1">The sequence shown here is derived from an EMBL/GenBank/DDBJ whole genome shotgun (WGS) entry which is preliminary data.</text>
</comment>
<keyword evidence="2" id="KW-1185">Reference proteome</keyword>
<proteinExistence type="predicted"/>
<evidence type="ECO:0000313" key="2">
    <source>
        <dbReference type="Proteomes" id="UP000234323"/>
    </source>
</evidence>
<evidence type="ECO:0000313" key="1">
    <source>
        <dbReference type="EMBL" id="PKY46827.1"/>
    </source>
</evidence>
<organism evidence="1 2">
    <name type="scientific">Rhizophagus irregularis</name>
    <dbReference type="NCBI Taxonomy" id="588596"/>
    <lineage>
        <taxon>Eukaryota</taxon>
        <taxon>Fungi</taxon>
        <taxon>Fungi incertae sedis</taxon>
        <taxon>Mucoromycota</taxon>
        <taxon>Glomeromycotina</taxon>
        <taxon>Glomeromycetes</taxon>
        <taxon>Glomerales</taxon>
        <taxon>Glomeraceae</taxon>
        <taxon>Rhizophagus</taxon>
    </lineage>
</organism>
<dbReference type="Proteomes" id="UP000234323">
    <property type="component" value="Unassembled WGS sequence"/>
</dbReference>
<dbReference type="AlphaFoldDB" id="A0A2I1GJN7"/>
<sequence length="54" mass="6683">MRGERILGNDHHSHDVCKSTQQEYDMYMGPKIQRHEDAFQEWEDYWINKSYDTY</sequence>
<accession>A0A2I1GJN7</accession>
<reference evidence="1 2" key="1">
    <citation type="submission" date="2015-10" db="EMBL/GenBank/DDBJ databases">
        <title>Genome analyses suggest a sexual origin of heterokaryosis in a supposedly ancient asexual fungus.</title>
        <authorList>
            <person name="Ropars J."/>
            <person name="Sedzielewska K."/>
            <person name="Noel J."/>
            <person name="Charron P."/>
            <person name="Farinelli L."/>
            <person name="Marton T."/>
            <person name="Kruger M."/>
            <person name="Pelin A."/>
            <person name="Brachmann A."/>
            <person name="Corradi N."/>
        </authorList>
    </citation>
    <scope>NUCLEOTIDE SEQUENCE [LARGE SCALE GENOMIC DNA]</scope>
    <source>
        <strain evidence="1 2">A4</strain>
    </source>
</reference>
<dbReference type="EMBL" id="LLXI01000489">
    <property type="protein sequence ID" value="PKY46827.1"/>
    <property type="molecule type" value="Genomic_DNA"/>
</dbReference>
<gene>
    <name evidence="1" type="ORF">RhiirA4_461814</name>
</gene>